<dbReference type="Pfam" id="PF12320">
    <property type="entry name" value="SbcD_C"/>
    <property type="match status" value="1"/>
</dbReference>
<comment type="subunit">
    <text evidence="2 7">Heterodimer of SbcC and SbcD.</text>
</comment>
<dbReference type="InterPro" id="IPR050535">
    <property type="entry name" value="DNA_Repair-Maintenance_Comp"/>
</dbReference>
<feature type="domain" description="Nuclease SbcCD subunit D C-terminal" evidence="9">
    <location>
        <begin position="269"/>
        <end position="354"/>
    </location>
</feature>
<gene>
    <name evidence="7" type="primary">sbcD</name>
    <name evidence="10" type="ORF">SAMN04487951_107103</name>
</gene>
<organism evidence="10 11">
    <name type="scientific">Vreelandella arcis</name>
    <dbReference type="NCBI Taxonomy" id="416873"/>
    <lineage>
        <taxon>Bacteria</taxon>
        <taxon>Pseudomonadati</taxon>
        <taxon>Pseudomonadota</taxon>
        <taxon>Gammaproteobacteria</taxon>
        <taxon>Oceanospirillales</taxon>
        <taxon>Halomonadaceae</taxon>
        <taxon>Vreelandella</taxon>
    </lineage>
</organism>
<proteinExistence type="inferred from homology"/>
<evidence type="ECO:0000256" key="3">
    <source>
        <dbReference type="ARBA" id="ARBA00013365"/>
    </source>
</evidence>
<dbReference type="AlphaFoldDB" id="A0A1H0DG25"/>
<dbReference type="OrthoDB" id="9773856at2"/>
<dbReference type="PANTHER" id="PTHR30337">
    <property type="entry name" value="COMPONENT OF ATP-DEPENDENT DSDNA EXONUCLEASE"/>
    <property type="match status" value="1"/>
</dbReference>
<evidence type="ECO:0000313" key="11">
    <source>
        <dbReference type="Proteomes" id="UP000199677"/>
    </source>
</evidence>
<evidence type="ECO:0000256" key="7">
    <source>
        <dbReference type="RuleBase" id="RU363069"/>
    </source>
</evidence>
<dbReference type="InterPro" id="IPR026843">
    <property type="entry name" value="SbcD_C"/>
</dbReference>
<dbReference type="SUPFAM" id="SSF56300">
    <property type="entry name" value="Metallo-dependent phosphatases"/>
    <property type="match status" value="1"/>
</dbReference>
<accession>A0A1H0DG25</accession>
<sequence>MRLLHTADWHLGRLFHNLSLLDDQRYVLDQLIDIIDREAVDAVLVAGDIYDRSVPPATAVALLDDVLTELCSVRNLPVVMISGNHDSAQRLGFGARHLRQAGLHILSDLTDCDRPVTLSANGVEVDVFGIPYADPEYVRSQLSVDVRDFDSAHRHLVERINAQRHPSRPTVLMSHCFVDGGSASDSERPLTLGGAESVALEPMQSFDYVALGHLHGPQYSGGEHIRYSGSLLKYSFSEASQRKGVTLVDINDQGVQHIQHRSLEPRLNVRILEGELESLIADGVSDPHAEDYLLVRLTDRHAILDPMGKLREVYPNVLHLEKPGMLEARGRQQLDRERLQFSAKDMFSDFFAQTSGEAMTDEQSTAISELIGELSRDEEAQG</sequence>
<dbReference type="EMBL" id="FNII01000007">
    <property type="protein sequence ID" value="SDN68939.1"/>
    <property type="molecule type" value="Genomic_DNA"/>
</dbReference>
<dbReference type="InterPro" id="IPR004593">
    <property type="entry name" value="SbcD"/>
</dbReference>
<keyword evidence="7" id="KW-0255">Endonuclease</keyword>
<evidence type="ECO:0000259" key="8">
    <source>
        <dbReference type="Pfam" id="PF00149"/>
    </source>
</evidence>
<dbReference type="Gene3D" id="3.60.21.10">
    <property type="match status" value="1"/>
</dbReference>
<evidence type="ECO:0000256" key="6">
    <source>
        <dbReference type="ARBA" id="ARBA00022839"/>
    </source>
</evidence>
<dbReference type="NCBIfam" id="TIGR00619">
    <property type="entry name" value="sbcd"/>
    <property type="match status" value="1"/>
</dbReference>
<feature type="domain" description="Calcineurin-like phosphoesterase" evidence="8">
    <location>
        <begin position="1"/>
        <end position="217"/>
    </location>
</feature>
<dbReference type="Proteomes" id="UP000199677">
    <property type="component" value="Unassembled WGS sequence"/>
</dbReference>
<evidence type="ECO:0000259" key="9">
    <source>
        <dbReference type="Pfam" id="PF12320"/>
    </source>
</evidence>
<dbReference type="GO" id="GO:0006260">
    <property type="term" value="P:DNA replication"/>
    <property type="evidence" value="ECO:0007669"/>
    <property type="project" value="UniProtKB-KW"/>
</dbReference>
<protein>
    <recommendedName>
        <fullName evidence="3 7">Nuclease SbcCD subunit D</fullName>
    </recommendedName>
</protein>
<evidence type="ECO:0000256" key="4">
    <source>
        <dbReference type="ARBA" id="ARBA00022722"/>
    </source>
</evidence>
<reference evidence="11" key="1">
    <citation type="submission" date="2016-10" db="EMBL/GenBank/DDBJ databases">
        <authorList>
            <person name="Varghese N."/>
            <person name="Submissions S."/>
        </authorList>
    </citation>
    <scope>NUCLEOTIDE SEQUENCE [LARGE SCALE GENOMIC DNA]</scope>
    <source>
        <strain evidence="11">CGMCC 1.6494</strain>
    </source>
</reference>
<dbReference type="PANTHER" id="PTHR30337:SF0">
    <property type="entry name" value="NUCLEASE SBCCD SUBUNIT D"/>
    <property type="match status" value="1"/>
</dbReference>
<dbReference type="GO" id="GO:0006310">
    <property type="term" value="P:DNA recombination"/>
    <property type="evidence" value="ECO:0007669"/>
    <property type="project" value="UniProtKB-KW"/>
</dbReference>
<dbReference type="InterPro" id="IPR029052">
    <property type="entry name" value="Metallo-depent_PP-like"/>
</dbReference>
<comment type="function">
    <text evidence="7">SbcCD cleaves DNA hairpin structures. These structures can inhibit DNA replication and are intermediates in certain DNA recombination reactions. The complex acts as a 3'-&gt;5' double strand exonuclease that can open hairpins. It also has a 5' single-strand endonuclease activity.</text>
</comment>
<dbReference type="GO" id="GO:0004519">
    <property type="term" value="F:endonuclease activity"/>
    <property type="evidence" value="ECO:0007669"/>
    <property type="project" value="UniProtKB-KW"/>
</dbReference>
<dbReference type="Pfam" id="PF00149">
    <property type="entry name" value="Metallophos"/>
    <property type="match status" value="1"/>
</dbReference>
<comment type="similarity">
    <text evidence="1 7">Belongs to the SbcD family.</text>
</comment>
<keyword evidence="7" id="KW-0233">DNA recombination</keyword>
<dbReference type="CDD" id="cd00840">
    <property type="entry name" value="MPP_Mre11_N"/>
    <property type="match status" value="1"/>
</dbReference>
<keyword evidence="4 7" id="KW-0540">Nuclease</keyword>
<evidence type="ECO:0000313" key="10">
    <source>
        <dbReference type="EMBL" id="SDN68939.1"/>
    </source>
</evidence>
<dbReference type="RefSeq" id="WP_089705739.1">
    <property type="nucleotide sequence ID" value="NZ_FNII01000007.1"/>
</dbReference>
<name>A0A1H0DG25_9GAMM</name>
<evidence type="ECO:0000256" key="2">
    <source>
        <dbReference type="ARBA" id="ARBA00011322"/>
    </source>
</evidence>
<evidence type="ECO:0000256" key="5">
    <source>
        <dbReference type="ARBA" id="ARBA00022801"/>
    </source>
</evidence>
<keyword evidence="11" id="KW-1185">Reference proteome</keyword>
<dbReference type="STRING" id="416873.SAMN04487951_107103"/>
<keyword evidence="5 7" id="KW-0378">Hydrolase</keyword>
<dbReference type="InterPro" id="IPR004843">
    <property type="entry name" value="Calcineurin-like_PHP"/>
</dbReference>
<evidence type="ECO:0000256" key="1">
    <source>
        <dbReference type="ARBA" id="ARBA00010555"/>
    </source>
</evidence>
<dbReference type="GO" id="GO:0008408">
    <property type="term" value="F:3'-5' exonuclease activity"/>
    <property type="evidence" value="ECO:0007669"/>
    <property type="project" value="InterPro"/>
</dbReference>
<keyword evidence="6 7" id="KW-0269">Exonuclease</keyword>
<dbReference type="InterPro" id="IPR041796">
    <property type="entry name" value="Mre11_N"/>
</dbReference>
<keyword evidence="7" id="KW-0235">DNA replication</keyword>